<keyword evidence="1" id="KW-0732">Signal</keyword>
<proteinExistence type="predicted"/>
<dbReference type="RefSeq" id="WP_010120642.1">
    <property type="nucleotide sequence ID" value="NZ_DAITTW010000057.1"/>
</dbReference>
<evidence type="ECO:0000256" key="1">
    <source>
        <dbReference type="SAM" id="SignalP"/>
    </source>
</evidence>
<evidence type="ECO:0008006" key="4">
    <source>
        <dbReference type="Google" id="ProtNLM"/>
    </source>
</evidence>
<dbReference type="Pfam" id="PF19741">
    <property type="entry name" value="DUF6230"/>
    <property type="match status" value="1"/>
</dbReference>
<dbReference type="EMBL" id="DQID01000008">
    <property type="protein sequence ID" value="HCT13300.1"/>
    <property type="molecule type" value="Genomic_DNA"/>
</dbReference>
<comment type="caution">
    <text evidence="2">The sequence shown here is derived from an EMBL/GenBank/DDBJ whole genome shotgun (WGS) entry which is preliminary data.</text>
</comment>
<accession>A0A3D4SXS5</accession>
<evidence type="ECO:0000313" key="3">
    <source>
        <dbReference type="Proteomes" id="UP000261739"/>
    </source>
</evidence>
<organism evidence="2 3">
    <name type="scientific">Corynebacterium nuruki</name>
    <dbReference type="NCBI Taxonomy" id="1032851"/>
    <lineage>
        <taxon>Bacteria</taxon>
        <taxon>Bacillati</taxon>
        <taxon>Actinomycetota</taxon>
        <taxon>Actinomycetes</taxon>
        <taxon>Mycobacteriales</taxon>
        <taxon>Corynebacteriaceae</taxon>
        <taxon>Corynebacterium</taxon>
    </lineage>
</organism>
<feature type="chain" id="PRO_5017620411" description="Cholesterol esterase" evidence="1">
    <location>
        <begin position="29"/>
        <end position="189"/>
    </location>
</feature>
<gene>
    <name evidence="2" type="ORF">DIW82_00490</name>
</gene>
<sequence length="189" mass="19155">MGHIKGKRFAGILAVGLLATAGTGVAMAQGGISANLALSNTIFSQEVSGLDGEGVAIFVGTDKLRDSDVAVSKLKFKKAQVTDLCMAAPVKLPGLGDKKFQMKVPGQNFSADNLVIGAPGLNGGMTLIKPQIGVDASQLDGGAQAGQWGISADQIHAFDQKIKATSISADKLTAAGSQVSVVDASKADC</sequence>
<dbReference type="STRING" id="863239.GCA_000213935_01395"/>
<reference evidence="2 3" key="1">
    <citation type="journal article" date="2018" name="Nat. Biotechnol.">
        <title>A standardized bacterial taxonomy based on genome phylogeny substantially revises the tree of life.</title>
        <authorList>
            <person name="Parks D.H."/>
            <person name="Chuvochina M."/>
            <person name="Waite D.W."/>
            <person name="Rinke C."/>
            <person name="Skarshewski A."/>
            <person name="Chaumeil P.A."/>
            <person name="Hugenholtz P."/>
        </authorList>
    </citation>
    <scope>NUCLEOTIDE SEQUENCE [LARGE SCALE GENOMIC DNA]</scope>
    <source>
        <strain evidence="2">UBA11247</strain>
    </source>
</reference>
<dbReference type="InterPro" id="IPR046198">
    <property type="entry name" value="DUF6230"/>
</dbReference>
<feature type="signal peptide" evidence="1">
    <location>
        <begin position="1"/>
        <end position="28"/>
    </location>
</feature>
<evidence type="ECO:0000313" key="2">
    <source>
        <dbReference type="EMBL" id="HCT13300.1"/>
    </source>
</evidence>
<dbReference type="Proteomes" id="UP000261739">
    <property type="component" value="Unassembled WGS sequence"/>
</dbReference>
<name>A0A3D4SXS5_9CORY</name>
<protein>
    <recommendedName>
        <fullName evidence="4">Cholesterol esterase</fullName>
    </recommendedName>
</protein>
<dbReference type="AlphaFoldDB" id="A0A3D4SXS5"/>